<evidence type="ECO:0000256" key="3">
    <source>
        <dbReference type="ARBA" id="ARBA00022553"/>
    </source>
</evidence>
<accession>A0A4Q7JGA6</accession>
<feature type="transmembrane region" description="Helical" evidence="10">
    <location>
        <begin position="12"/>
        <end position="32"/>
    </location>
</feature>
<feature type="transmembrane region" description="Helical" evidence="10">
    <location>
        <begin position="44"/>
        <end position="62"/>
    </location>
</feature>
<keyword evidence="14" id="KW-1185">Reference proteome</keyword>
<dbReference type="GO" id="GO:0046983">
    <property type="term" value="F:protein dimerization activity"/>
    <property type="evidence" value="ECO:0007669"/>
    <property type="project" value="InterPro"/>
</dbReference>
<evidence type="ECO:0000313" key="14">
    <source>
        <dbReference type="Proteomes" id="UP000292003"/>
    </source>
</evidence>
<dbReference type="GO" id="GO:0000155">
    <property type="term" value="F:phosphorelay sensor kinase activity"/>
    <property type="evidence" value="ECO:0007669"/>
    <property type="project" value="InterPro"/>
</dbReference>
<keyword evidence="6 13" id="KW-0418">Kinase</keyword>
<feature type="domain" description="Signal transduction histidine kinase subgroup 3 dimerisation and phosphoacceptor" evidence="11">
    <location>
        <begin position="183"/>
        <end position="247"/>
    </location>
</feature>
<dbReference type="CDD" id="cd16917">
    <property type="entry name" value="HATPase_UhpB-NarQ-NarX-like"/>
    <property type="match status" value="1"/>
</dbReference>
<dbReference type="PANTHER" id="PTHR24421:SF10">
    <property type="entry name" value="NITRATE_NITRITE SENSOR PROTEIN NARQ"/>
    <property type="match status" value="1"/>
</dbReference>
<feature type="transmembrane region" description="Helical" evidence="10">
    <location>
        <begin position="74"/>
        <end position="97"/>
    </location>
</feature>
<evidence type="ECO:0000256" key="9">
    <source>
        <dbReference type="SAM" id="MobiDB-lite"/>
    </source>
</evidence>
<dbReference type="GO" id="GO:0016020">
    <property type="term" value="C:membrane"/>
    <property type="evidence" value="ECO:0007669"/>
    <property type="project" value="InterPro"/>
</dbReference>
<dbReference type="EMBL" id="SFCC01000001">
    <property type="protein sequence ID" value="RZQ66073.1"/>
    <property type="molecule type" value="Genomic_DNA"/>
</dbReference>
<evidence type="ECO:0000256" key="7">
    <source>
        <dbReference type="ARBA" id="ARBA00022840"/>
    </source>
</evidence>
<comment type="caution">
    <text evidence="13">The sequence shown here is derived from an EMBL/GenBank/DDBJ whole genome shotgun (WGS) entry which is preliminary data.</text>
</comment>
<organism evidence="13 14">
    <name type="scientific">Amycolatopsis suaedae</name>
    <dbReference type="NCBI Taxonomy" id="2510978"/>
    <lineage>
        <taxon>Bacteria</taxon>
        <taxon>Bacillati</taxon>
        <taxon>Actinomycetota</taxon>
        <taxon>Actinomycetes</taxon>
        <taxon>Pseudonocardiales</taxon>
        <taxon>Pseudonocardiaceae</taxon>
        <taxon>Amycolatopsis</taxon>
    </lineage>
</organism>
<dbReference type="Pfam" id="PF07730">
    <property type="entry name" value="HisKA_3"/>
    <property type="match status" value="1"/>
</dbReference>
<dbReference type="AlphaFoldDB" id="A0A4Q7JGA6"/>
<protein>
    <recommendedName>
        <fullName evidence="2">histidine kinase</fullName>
        <ecNumber evidence="2">2.7.13.3</ecNumber>
    </recommendedName>
</protein>
<dbReference type="InterPro" id="IPR050482">
    <property type="entry name" value="Sensor_HK_TwoCompSys"/>
</dbReference>
<sequence length="380" mass="41339">MNNTATRRSAREWFVDFVLFVLAAFFGLFVVGLRHDEPLPIDPLFWAAEQLLSLLACLALLLRRRWPVQVAVAIVGLSALFEMVGGALLVALFSVAVYRPPRISVPIFALSLVAGLILVLHRTEPDWPFLAQWLFGSSLQAAATASGLTVHHRRELMISLRDRAVRAETEAMLRAEHGQHLAREAIAREIHDVLGHRLSLLSVHAGALTYRPDAPAEDISRAAEIIRDSAHRALQDLREVVGVLRAPVGELPQPTFDDLPKLISESAEAGMRVELDREVDGEVPETAGRTAFRIVQEALTNARKHAPDAKVTVRLAGEPGEGLSVEVVNASPDEPGPPSSTPGQGLAGLTERVTLTGGRLDHGGLPDGGWRVAAWLPWRS</sequence>
<dbReference type="SUPFAM" id="SSF55874">
    <property type="entry name" value="ATPase domain of HSP90 chaperone/DNA topoisomerase II/histidine kinase"/>
    <property type="match status" value="1"/>
</dbReference>
<dbReference type="InterPro" id="IPR036890">
    <property type="entry name" value="HATPase_C_sf"/>
</dbReference>
<evidence type="ECO:0000256" key="5">
    <source>
        <dbReference type="ARBA" id="ARBA00022741"/>
    </source>
</evidence>
<comment type="catalytic activity">
    <reaction evidence="1">
        <text>ATP + protein L-histidine = ADP + protein N-phospho-L-histidine.</text>
        <dbReference type="EC" id="2.7.13.3"/>
    </reaction>
</comment>
<keyword evidence="5" id="KW-0547">Nucleotide-binding</keyword>
<keyword evidence="7" id="KW-0067">ATP-binding</keyword>
<keyword evidence="4" id="KW-0808">Transferase</keyword>
<proteinExistence type="predicted"/>
<dbReference type="InterPro" id="IPR011712">
    <property type="entry name" value="Sig_transdc_His_kin_sub3_dim/P"/>
</dbReference>
<dbReference type="InterPro" id="IPR055558">
    <property type="entry name" value="DUF7134"/>
</dbReference>
<evidence type="ECO:0000313" key="13">
    <source>
        <dbReference type="EMBL" id="RZQ66073.1"/>
    </source>
</evidence>
<evidence type="ECO:0000256" key="2">
    <source>
        <dbReference type="ARBA" id="ARBA00012438"/>
    </source>
</evidence>
<evidence type="ECO:0000256" key="4">
    <source>
        <dbReference type="ARBA" id="ARBA00022679"/>
    </source>
</evidence>
<evidence type="ECO:0000259" key="12">
    <source>
        <dbReference type="Pfam" id="PF23539"/>
    </source>
</evidence>
<dbReference type="Proteomes" id="UP000292003">
    <property type="component" value="Unassembled WGS sequence"/>
</dbReference>
<keyword evidence="10" id="KW-0472">Membrane</keyword>
<dbReference type="EC" id="2.7.13.3" evidence="2"/>
<keyword evidence="8" id="KW-0902">Two-component regulatory system</keyword>
<reference evidence="13 14" key="1">
    <citation type="submission" date="2019-02" db="EMBL/GenBank/DDBJ databases">
        <title>Draft genome sequence of Amycolatopsis sp. 8-3EHSu isolated from roots of Suaeda maritima.</title>
        <authorList>
            <person name="Duangmal K."/>
            <person name="Chantavorakit T."/>
        </authorList>
    </citation>
    <scope>NUCLEOTIDE SEQUENCE [LARGE SCALE GENOMIC DNA]</scope>
    <source>
        <strain evidence="13 14">8-3EHSu</strain>
    </source>
</reference>
<name>A0A4Q7JGA6_9PSEU</name>
<dbReference type="Gene3D" id="3.30.565.10">
    <property type="entry name" value="Histidine kinase-like ATPase, C-terminal domain"/>
    <property type="match status" value="1"/>
</dbReference>
<evidence type="ECO:0000256" key="10">
    <source>
        <dbReference type="SAM" id="Phobius"/>
    </source>
</evidence>
<evidence type="ECO:0000259" key="11">
    <source>
        <dbReference type="Pfam" id="PF07730"/>
    </source>
</evidence>
<feature type="domain" description="DUF7134" evidence="12">
    <location>
        <begin position="10"/>
        <end position="153"/>
    </location>
</feature>
<evidence type="ECO:0000256" key="8">
    <source>
        <dbReference type="ARBA" id="ARBA00023012"/>
    </source>
</evidence>
<dbReference type="Gene3D" id="1.20.5.1930">
    <property type="match status" value="1"/>
</dbReference>
<dbReference type="PANTHER" id="PTHR24421">
    <property type="entry name" value="NITRATE/NITRITE SENSOR PROTEIN NARX-RELATED"/>
    <property type="match status" value="1"/>
</dbReference>
<feature type="region of interest" description="Disordered" evidence="9">
    <location>
        <begin position="326"/>
        <end position="347"/>
    </location>
</feature>
<gene>
    <name evidence="13" type="ORF">EWH70_03160</name>
</gene>
<feature type="transmembrane region" description="Helical" evidence="10">
    <location>
        <begin position="103"/>
        <end position="120"/>
    </location>
</feature>
<keyword evidence="10" id="KW-0812">Transmembrane</keyword>
<dbReference type="OrthoDB" id="227596at2"/>
<dbReference type="GO" id="GO:0005524">
    <property type="term" value="F:ATP binding"/>
    <property type="evidence" value="ECO:0007669"/>
    <property type="project" value="UniProtKB-KW"/>
</dbReference>
<dbReference type="RefSeq" id="WP_130473642.1">
    <property type="nucleotide sequence ID" value="NZ_SFCC01000001.1"/>
</dbReference>
<keyword evidence="10" id="KW-1133">Transmembrane helix</keyword>
<evidence type="ECO:0000256" key="6">
    <source>
        <dbReference type="ARBA" id="ARBA00022777"/>
    </source>
</evidence>
<dbReference type="Pfam" id="PF23539">
    <property type="entry name" value="DUF7134"/>
    <property type="match status" value="1"/>
</dbReference>
<evidence type="ECO:0000256" key="1">
    <source>
        <dbReference type="ARBA" id="ARBA00000085"/>
    </source>
</evidence>
<keyword evidence="3" id="KW-0597">Phosphoprotein</keyword>